<accession>A0A4Q0XP02</accession>
<organism evidence="2 3">
    <name type="scientific">Candidatus Marinarcus aquaticus</name>
    <dbReference type="NCBI Taxonomy" id="2044504"/>
    <lineage>
        <taxon>Bacteria</taxon>
        <taxon>Pseudomonadati</taxon>
        <taxon>Campylobacterota</taxon>
        <taxon>Epsilonproteobacteria</taxon>
        <taxon>Campylobacterales</taxon>
        <taxon>Arcobacteraceae</taxon>
        <taxon>Candidatus Marinarcus</taxon>
    </lineage>
</organism>
<sequence length="269" mass="31152">MEQAIAYFTVFGGTDVVLDMNLPLTTLIETHILNQYKFLRNDISKLTDGDALLHSILSACALSDRRTNAAFKRANVSFNEGIDCVDELCDMKLLTLETTVRLHPNQFDDENVSEKVLFVSPFLRFWFAFISPLFKGIKEGDYSEFYERFKNREQEFSDLIFEQLCHAYIKNCFTQESIKKTKRYWDDEYELDLYAKTQSGRIVIGSCKYRDSKVSKKELTRLHEVCEDLDFTPDITVLFAKKGFSSELKSLKGEHLKLFTTKSLKALLS</sequence>
<dbReference type="Proteomes" id="UP000290657">
    <property type="component" value="Unassembled WGS sequence"/>
</dbReference>
<dbReference type="PANTHER" id="PTHR34704">
    <property type="entry name" value="ATPASE"/>
    <property type="match status" value="1"/>
</dbReference>
<dbReference type="AlphaFoldDB" id="A0A4Q0XP02"/>
<dbReference type="InterPro" id="IPR004256">
    <property type="entry name" value="DUF234"/>
</dbReference>
<protein>
    <recommendedName>
        <fullName evidence="1">DUF234 domain-containing protein</fullName>
    </recommendedName>
</protein>
<evidence type="ECO:0000313" key="3">
    <source>
        <dbReference type="Proteomes" id="UP000290657"/>
    </source>
</evidence>
<name>A0A4Q0XP02_9BACT</name>
<reference evidence="2 3" key="1">
    <citation type="submission" date="2017-10" db="EMBL/GenBank/DDBJ databases">
        <title>Genomics of the genus Arcobacter.</title>
        <authorList>
            <person name="Perez-Cataluna A."/>
            <person name="Figueras M.J."/>
        </authorList>
    </citation>
    <scope>NUCLEOTIDE SEQUENCE [LARGE SCALE GENOMIC DNA]</scope>
    <source>
        <strain evidence="2 3">CECT 8987</strain>
    </source>
</reference>
<feature type="domain" description="DUF234" evidence="1">
    <location>
        <begin position="126"/>
        <end position="215"/>
    </location>
</feature>
<dbReference type="EMBL" id="PDKN01000006">
    <property type="protein sequence ID" value="RXJ56206.1"/>
    <property type="molecule type" value="Genomic_DNA"/>
</dbReference>
<keyword evidence="3" id="KW-1185">Reference proteome</keyword>
<dbReference type="PANTHER" id="PTHR34704:SF1">
    <property type="entry name" value="ATPASE"/>
    <property type="match status" value="1"/>
</dbReference>
<evidence type="ECO:0000259" key="1">
    <source>
        <dbReference type="Pfam" id="PF03008"/>
    </source>
</evidence>
<evidence type="ECO:0000313" key="2">
    <source>
        <dbReference type="EMBL" id="RXJ56206.1"/>
    </source>
</evidence>
<dbReference type="Pfam" id="PF03008">
    <property type="entry name" value="DUF234"/>
    <property type="match status" value="1"/>
</dbReference>
<gene>
    <name evidence="2" type="ORF">CRV04_09170</name>
</gene>
<proteinExistence type="predicted"/>
<comment type="caution">
    <text evidence="2">The sequence shown here is derived from an EMBL/GenBank/DDBJ whole genome shotgun (WGS) entry which is preliminary data.</text>
</comment>